<dbReference type="Proteomes" id="UP000657592">
    <property type="component" value="Unassembled WGS sequence"/>
</dbReference>
<comment type="caution">
    <text evidence="2">The sequence shown here is derived from an EMBL/GenBank/DDBJ whole genome shotgun (WGS) entry which is preliminary data.</text>
</comment>
<accession>A0A917IJI8</accession>
<name>A0A917IJI8_9MICO</name>
<proteinExistence type="predicted"/>
<sequence>MSARIDPEQHAYEPAPGLAPAPRRERPVWAALRTALATAAVAVPLLGTGALAFALQSGPPAWSTPAAAGASDAALATDRAEIVAVALPAGAPSQAPEQVADPADPAGAAGPAAPAAPSESSAPGDPADPAAPGARPPGQAPADPPAPASPDVAAGELRIGIDTRGYQDELDACLWVRMDLGGAVAPIVGAHNHCGGDVVLDLVDGDRVRLAGEGLDGVYVVTGSRDGYPGQSAREATAGMDAAVILQTCYWDRDEVRLVTLLPAREGARS</sequence>
<feature type="region of interest" description="Disordered" evidence="1">
    <location>
        <begin position="1"/>
        <end position="23"/>
    </location>
</feature>
<evidence type="ECO:0000313" key="2">
    <source>
        <dbReference type="EMBL" id="GGH51037.1"/>
    </source>
</evidence>
<dbReference type="EMBL" id="BMJY01000024">
    <property type="protein sequence ID" value="GGH51037.1"/>
    <property type="molecule type" value="Genomic_DNA"/>
</dbReference>
<evidence type="ECO:0000256" key="1">
    <source>
        <dbReference type="SAM" id="MobiDB-lite"/>
    </source>
</evidence>
<keyword evidence="3" id="KW-1185">Reference proteome</keyword>
<dbReference type="AlphaFoldDB" id="A0A917IJI8"/>
<evidence type="ECO:0000313" key="3">
    <source>
        <dbReference type="Proteomes" id="UP000657592"/>
    </source>
</evidence>
<gene>
    <name evidence="2" type="ORF">GCM10010921_30220</name>
</gene>
<feature type="region of interest" description="Disordered" evidence="1">
    <location>
        <begin position="93"/>
        <end position="152"/>
    </location>
</feature>
<feature type="compositionally biased region" description="Low complexity" evidence="1">
    <location>
        <begin position="100"/>
        <end position="133"/>
    </location>
</feature>
<protein>
    <submittedName>
        <fullName evidence="2">Uncharacterized protein</fullName>
    </submittedName>
</protein>
<dbReference type="RefSeq" id="WP_188757232.1">
    <property type="nucleotide sequence ID" value="NZ_BMJY01000024.1"/>
</dbReference>
<reference evidence="2" key="2">
    <citation type="submission" date="2020-09" db="EMBL/GenBank/DDBJ databases">
        <authorList>
            <person name="Sun Q."/>
            <person name="Zhou Y."/>
        </authorList>
    </citation>
    <scope>NUCLEOTIDE SEQUENCE</scope>
    <source>
        <strain evidence="2">CGMCC 1.15794</strain>
    </source>
</reference>
<feature type="compositionally biased region" description="Basic and acidic residues" evidence="1">
    <location>
        <begin position="1"/>
        <end position="11"/>
    </location>
</feature>
<organism evidence="2 3">
    <name type="scientific">Microbacterium album</name>
    <dbReference type="NCBI Taxonomy" id="2053191"/>
    <lineage>
        <taxon>Bacteria</taxon>
        <taxon>Bacillati</taxon>
        <taxon>Actinomycetota</taxon>
        <taxon>Actinomycetes</taxon>
        <taxon>Micrococcales</taxon>
        <taxon>Microbacteriaceae</taxon>
        <taxon>Microbacterium</taxon>
    </lineage>
</organism>
<feature type="compositionally biased region" description="Pro residues" evidence="1">
    <location>
        <begin position="134"/>
        <end position="148"/>
    </location>
</feature>
<reference evidence="2" key="1">
    <citation type="journal article" date="2014" name="Int. J. Syst. Evol. Microbiol.">
        <title>Complete genome sequence of Corynebacterium casei LMG S-19264T (=DSM 44701T), isolated from a smear-ripened cheese.</title>
        <authorList>
            <consortium name="US DOE Joint Genome Institute (JGI-PGF)"/>
            <person name="Walter F."/>
            <person name="Albersmeier A."/>
            <person name="Kalinowski J."/>
            <person name="Ruckert C."/>
        </authorList>
    </citation>
    <scope>NUCLEOTIDE SEQUENCE</scope>
    <source>
        <strain evidence="2">CGMCC 1.15794</strain>
    </source>
</reference>